<evidence type="ECO:0000256" key="6">
    <source>
        <dbReference type="SAM" id="Phobius"/>
    </source>
</evidence>
<dbReference type="FunFam" id="2.40.160.110:FF:000003">
    <property type="entry name" value="ATPase H+ transporting accessory protein 1"/>
    <property type="match status" value="1"/>
</dbReference>
<keyword evidence="3 6" id="KW-0812">Transmembrane</keyword>
<evidence type="ECO:0000313" key="9">
    <source>
        <dbReference type="Proteomes" id="UP001190640"/>
    </source>
</evidence>
<feature type="domain" description="V-type proton ATPase subunit S1 luminal" evidence="7">
    <location>
        <begin position="247"/>
        <end position="394"/>
    </location>
</feature>
<dbReference type="KEGG" id="emc:129335940"/>
<dbReference type="Pfam" id="PF05827">
    <property type="entry name" value="VAS1_LD"/>
    <property type="match status" value="1"/>
</dbReference>
<dbReference type="GO" id="GO:0098588">
    <property type="term" value="C:bounding membrane of organelle"/>
    <property type="evidence" value="ECO:0007669"/>
    <property type="project" value="UniProtKB-ARBA"/>
</dbReference>
<evidence type="ECO:0000259" key="8">
    <source>
        <dbReference type="Pfam" id="PF20520"/>
    </source>
</evidence>
<accession>A0AA97JUI3</accession>
<protein>
    <submittedName>
        <fullName evidence="10">V-type proton ATPase subunit S1-like isoform X1</fullName>
    </submittedName>
</protein>
<dbReference type="InterPro" id="IPR046755">
    <property type="entry name" value="VAS1_LD"/>
</dbReference>
<name>A0AA97JUI3_EUBMA</name>
<evidence type="ECO:0000256" key="1">
    <source>
        <dbReference type="ARBA" id="ARBA00004167"/>
    </source>
</evidence>
<dbReference type="AlphaFoldDB" id="A0AA97JUI3"/>
<proteinExistence type="inferred from homology"/>
<dbReference type="GO" id="GO:0030659">
    <property type="term" value="C:cytoplasmic vesicle membrane"/>
    <property type="evidence" value="ECO:0007669"/>
    <property type="project" value="UniProtKB-ARBA"/>
</dbReference>
<comment type="similarity">
    <text evidence="2">Belongs to the vacuolar ATPase subunit S1 family.</text>
</comment>
<dbReference type="InterPro" id="IPR008388">
    <property type="entry name" value="Ac45_acc_su"/>
</dbReference>
<evidence type="ECO:0000256" key="3">
    <source>
        <dbReference type="ARBA" id="ARBA00022692"/>
    </source>
</evidence>
<feature type="transmembrane region" description="Helical" evidence="6">
    <location>
        <begin position="414"/>
        <end position="437"/>
    </location>
</feature>
<organism evidence="9 10">
    <name type="scientific">Eublepharis macularius</name>
    <name type="common">Leopard gecko</name>
    <name type="synonym">Cyrtodactylus macularius</name>
    <dbReference type="NCBI Taxonomy" id="481883"/>
    <lineage>
        <taxon>Eukaryota</taxon>
        <taxon>Metazoa</taxon>
        <taxon>Chordata</taxon>
        <taxon>Craniata</taxon>
        <taxon>Vertebrata</taxon>
        <taxon>Euteleostomi</taxon>
        <taxon>Lepidosauria</taxon>
        <taxon>Squamata</taxon>
        <taxon>Bifurcata</taxon>
        <taxon>Gekkota</taxon>
        <taxon>Eublepharidae</taxon>
        <taxon>Eublepharinae</taxon>
        <taxon>Eublepharis</taxon>
    </lineage>
</organism>
<reference evidence="10" key="1">
    <citation type="submission" date="2025-08" db="UniProtKB">
        <authorList>
            <consortium name="RefSeq"/>
        </authorList>
    </citation>
    <scope>IDENTIFICATION</scope>
    <source>
        <tissue evidence="10">Blood</tissue>
    </source>
</reference>
<keyword evidence="5 6" id="KW-0472">Membrane</keyword>
<dbReference type="GO" id="GO:0012505">
    <property type="term" value="C:endomembrane system"/>
    <property type="evidence" value="ECO:0007669"/>
    <property type="project" value="UniProtKB-ARBA"/>
</dbReference>
<gene>
    <name evidence="10" type="primary">LOC129335940</name>
</gene>
<dbReference type="InterPro" id="IPR046756">
    <property type="entry name" value="VAS1/VOA1_TM"/>
</dbReference>
<dbReference type="RefSeq" id="XP_054844808.1">
    <property type="nucleotide sequence ID" value="XM_054988833.1"/>
</dbReference>
<dbReference type="PANTHER" id="PTHR12471:SF6">
    <property type="entry name" value="ATPASE H+ TRANSPORTING ACCESSORY PROTEIN 1"/>
    <property type="match status" value="1"/>
</dbReference>
<dbReference type="Proteomes" id="UP001190640">
    <property type="component" value="Chromosome 9"/>
</dbReference>
<evidence type="ECO:0000256" key="5">
    <source>
        <dbReference type="ARBA" id="ARBA00023136"/>
    </source>
</evidence>
<feature type="domain" description="V-type proton ATPase subunit S1/VOA1 transmembrane" evidence="8">
    <location>
        <begin position="409"/>
        <end position="447"/>
    </location>
</feature>
<dbReference type="GeneID" id="129335940"/>
<keyword evidence="9" id="KW-1185">Reference proteome</keyword>
<evidence type="ECO:0000256" key="4">
    <source>
        <dbReference type="ARBA" id="ARBA00022989"/>
    </source>
</evidence>
<dbReference type="GO" id="GO:0001671">
    <property type="term" value="F:ATPase activator activity"/>
    <property type="evidence" value="ECO:0007669"/>
    <property type="project" value="TreeGrafter"/>
</dbReference>
<keyword evidence="4 6" id="KW-1133">Transmembrane helix</keyword>
<dbReference type="PANTHER" id="PTHR12471">
    <property type="entry name" value="VACUOLAR ATP SYNTHASE SUBUNIT S1"/>
    <property type="match status" value="1"/>
</dbReference>
<evidence type="ECO:0000259" key="7">
    <source>
        <dbReference type="Pfam" id="PF05827"/>
    </source>
</evidence>
<dbReference type="Gene3D" id="2.40.160.110">
    <property type="match status" value="1"/>
</dbReference>
<dbReference type="Pfam" id="PF20520">
    <property type="entry name" value="Ac45-VOA1_TM"/>
    <property type="match status" value="1"/>
</dbReference>
<evidence type="ECO:0000313" key="10">
    <source>
        <dbReference type="RefSeq" id="XP_054844808.1"/>
    </source>
</evidence>
<dbReference type="GO" id="GO:0033176">
    <property type="term" value="C:proton-transporting V-type ATPase complex"/>
    <property type="evidence" value="ECO:0007669"/>
    <property type="project" value="TreeGrafter"/>
</dbReference>
<sequence length="459" mass="50863">MARGSRVSWVQLFGFFGVLCRGVFSVAHTPMLLWSSDRSLQGLASNLHEGGIISQQKLHKLLQHTIPADSRNLVVFLQDTLSVDDFTRYADSAGNETPFLNVQRLLKNSSSSLVLSAVDCQAVANLTEYLQKTLNLPLVNVDGTETSHLMVNASKPDLFVIKLQPTASRKDEPSTLKALMENDKIIGRFSEALQQQGVPSLMIYTARQPSRVPVQFHGAGHSRRQLMSAEAQDNSLYAPVYALNGTQPCILFYATNFSLIVTKNKELIPLSNLTFGSPKVNTSSSWCLSSNAILSLQYTEPVSWIKSLEIRFVMTNRFYGGSARNWLTLDYVEIVQDNETAATFNVSMISSPVEYSFRCQLVGTSSQYGAMLIPGNDAAKSWEIVISDFQIQAFSVQNTTFSYASDCTSFFTPAIWMALVTSLVLLLILTYGIHMIVNLTTNNRFDDPKGSRLSVPETE</sequence>
<dbReference type="GO" id="GO:0030641">
    <property type="term" value="P:regulation of cellular pH"/>
    <property type="evidence" value="ECO:0007669"/>
    <property type="project" value="TreeGrafter"/>
</dbReference>
<comment type="subcellular location">
    <subcellularLocation>
        <location evidence="1">Membrane</location>
        <topology evidence="1">Single-pass membrane protein</topology>
    </subcellularLocation>
</comment>
<evidence type="ECO:0000256" key="2">
    <source>
        <dbReference type="ARBA" id="ARBA00009037"/>
    </source>
</evidence>